<dbReference type="SUPFAM" id="SSF46894">
    <property type="entry name" value="C-terminal effector domain of the bipartite response regulators"/>
    <property type="match status" value="1"/>
</dbReference>
<reference evidence="5" key="1">
    <citation type="submission" date="2023-07" db="EMBL/GenBank/DDBJ databases">
        <title>30 novel species of actinomycetes from the DSMZ collection.</title>
        <authorList>
            <person name="Nouioui I."/>
        </authorList>
    </citation>
    <scope>NUCLEOTIDE SEQUENCE [LARGE SCALE GENOMIC DNA]</scope>
    <source>
        <strain evidence="5">DSM 44918</strain>
    </source>
</reference>
<dbReference type="SUPFAM" id="SSF52540">
    <property type="entry name" value="P-loop containing nucleoside triphosphate hydrolases"/>
    <property type="match status" value="1"/>
</dbReference>
<dbReference type="Gene3D" id="1.10.10.10">
    <property type="entry name" value="Winged helix-like DNA-binding domain superfamily/Winged helix DNA-binding domain"/>
    <property type="match status" value="1"/>
</dbReference>
<evidence type="ECO:0000256" key="2">
    <source>
        <dbReference type="ARBA" id="ARBA00022840"/>
    </source>
</evidence>
<comment type="caution">
    <text evidence="4">The sequence shown here is derived from an EMBL/GenBank/DDBJ whole genome shotgun (WGS) entry which is preliminary data.</text>
</comment>
<dbReference type="Pfam" id="PF13191">
    <property type="entry name" value="AAA_16"/>
    <property type="match status" value="1"/>
</dbReference>
<sequence length="458" mass="47810">MLDTADGRPPPELGAEGPLVGRTELLARAGDRLRRGRAVLLSGPVGIGRTALLEALADRADRDGALVLRCAPARAESRLPFLALIDLYDQLDESGLAAVDALPAAQRAALDAALTGGPPAVSRRQGELALRLAVLSLLRALARPGRPVVLAIDDLQWLDRPSAELLAFAARRVRRLPVGVVATVRTPLTGGDVALHLRALPQPAEELPVEPLEFGRLAELLGRRLAAGVPGWALREIHRTSGGNPHFALELARAVAGGRAVPRPGEPLPMPAHLRAEARRLLGPLSPGARETLLLASLGVGLGPASPTVDSLRAAGRPRAVVEVAEAVRLRVVEPPAEDGVVRFTHPLLPAALRAEASQDQRLAALTALTAGAARPSPAIQPARGRDAVGGGGGPFAALAEMERRVVGLVTEGGTNREIAARLCVSVKTVEATLTRVYRKLGVRSRVDVVRLAAGAPA</sequence>
<dbReference type="CDD" id="cd06170">
    <property type="entry name" value="LuxR_C_like"/>
    <property type="match status" value="1"/>
</dbReference>
<keyword evidence="2" id="KW-0067">ATP-binding</keyword>
<dbReference type="EMBL" id="JAVREM010000024">
    <property type="protein sequence ID" value="MDT0320397.1"/>
    <property type="molecule type" value="Genomic_DNA"/>
</dbReference>
<dbReference type="Gene3D" id="3.40.50.300">
    <property type="entry name" value="P-loop containing nucleotide triphosphate hydrolases"/>
    <property type="match status" value="1"/>
</dbReference>
<dbReference type="InterPro" id="IPR036388">
    <property type="entry name" value="WH-like_DNA-bd_sf"/>
</dbReference>
<gene>
    <name evidence="4" type="ORF">RNC47_18840</name>
</gene>
<dbReference type="SMART" id="SM00421">
    <property type="entry name" value="HTH_LUXR"/>
    <property type="match status" value="1"/>
</dbReference>
<dbReference type="Proteomes" id="UP001183420">
    <property type="component" value="Unassembled WGS sequence"/>
</dbReference>
<evidence type="ECO:0000313" key="4">
    <source>
        <dbReference type="EMBL" id="MDT0320397.1"/>
    </source>
</evidence>
<dbReference type="InterPro" id="IPR000792">
    <property type="entry name" value="Tscrpt_reg_LuxR_C"/>
</dbReference>
<feature type="domain" description="HTH luxR-type" evidence="3">
    <location>
        <begin position="392"/>
        <end position="457"/>
    </location>
</feature>
<dbReference type="InterPro" id="IPR016032">
    <property type="entry name" value="Sig_transdc_resp-reg_C-effctor"/>
</dbReference>
<keyword evidence="5" id="KW-1185">Reference proteome</keyword>
<dbReference type="InterPro" id="IPR041664">
    <property type="entry name" value="AAA_16"/>
</dbReference>
<dbReference type="PRINTS" id="PR00038">
    <property type="entry name" value="HTHLUXR"/>
</dbReference>
<evidence type="ECO:0000313" key="5">
    <source>
        <dbReference type="Proteomes" id="UP001183420"/>
    </source>
</evidence>
<dbReference type="Pfam" id="PF00196">
    <property type="entry name" value="GerE"/>
    <property type="match status" value="1"/>
</dbReference>
<name>A0ABU2LT81_9ACTN</name>
<protein>
    <submittedName>
        <fullName evidence="4">AAA family ATPase</fullName>
    </submittedName>
</protein>
<dbReference type="RefSeq" id="WP_311600260.1">
    <property type="nucleotide sequence ID" value="NZ_JAVREM010000024.1"/>
</dbReference>
<keyword evidence="1" id="KW-0547">Nucleotide-binding</keyword>
<evidence type="ECO:0000259" key="3">
    <source>
        <dbReference type="PROSITE" id="PS50043"/>
    </source>
</evidence>
<organism evidence="4 5">
    <name type="scientific">Streptomyces millisiae</name>
    <dbReference type="NCBI Taxonomy" id="3075542"/>
    <lineage>
        <taxon>Bacteria</taxon>
        <taxon>Bacillati</taxon>
        <taxon>Actinomycetota</taxon>
        <taxon>Actinomycetes</taxon>
        <taxon>Kitasatosporales</taxon>
        <taxon>Streptomycetaceae</taxon>
        <taxon>Streptomyces</taxon>
    </lineage>
</organism>
<dbReference type="PANTHER" id="PTHR16305">
    <property type="entry name" value="TESTICULAR SOLUBLE ADENYLYL CYCLASE"/>
    <property type="match status" value="1"/>
</dbReference>
<dbReference type="PANTHER" id="PTHR16305:SF35">
    <property type="entry name" value="TRANSCRIPTIONAL ACTIVATOR DOMAIN"/>
    <property type="match status" value="1"/>
</dbReference>
<dbReference type="InterPro" id="IPR027417">
    <property type="entry name" value="P-loop_NTPase"/>
</dbReference>
<proteinExistence type="predicted"/>
<dbReference type="PROSITE" id="PS50043">
    <property type="entry name" value="HTH_LUXR_2"/>
    <property type="match status" value="1"/>
</dbReference>
<evidence type="ECO:0000256" key="1">
    <source>
        <dbReference type="ARBA" id="ARBA00022741"/>
    </source>
</evidence>
<accession>A0ABU2LT81</accession>